<dbReference type="Proteomes" id="UP000886998">
    <property type="component" value="Unassembled WGS sequence"/>
</dbReference>
<protein>
    <submittedName>
        <fullName evidence="1">Uncharacterized protein</fullName>
    </submittedName>
</protein>
<gene>
    <name evidence="1" type="ORF">TNIN_62861</name>
</gene>
<name>A0A8X6XBJ2_9ARAC</name>
<dbReference type="EMBL" id="BMAV01007641">
    <property type="protein sequence ID" value="GFY50692.1"/>
    <property type="molecule type" value="Genomic_DNA"/>
</dbReference>
<comment type="caution">
    <text evidence="1">The sequence shown here is derived from an EMBL/GenBank/DDBJ whole genome shotgun (WGS) entry which is preliminary data.</text>
</comment>
<organism evidence="1 2">
    <name type="scientific">Trichonephila inaurata madagascariensis</name>
    <dbReference type="NCBI Taxonomy" id="2747483"/>
    <lineage>
        <taxon>Eukaryota</taxon>
        <taxon>Metazoa</taxon>
        <taxon>Ecdysozoa</taxon>
        <taxon>Arthropoda</taxon>
        <taxon>Chelicerata</taxon>
        <taxon>Arachnida</taxon>
        <taxon>Araneae</taxon>
        <taxon>Araneomorphae</taxon>
        <taxon>Entelegynae</taxon>
        <taxon>Araneoidea</taxon>
        <taxon>Nephilidae</taxon>
        <taxon>Trichonephila</taxon>
        <taxon>Trichonephila inaurata</taxon>
    </lineage>
</organism>
<sequence length="76" mass="8868">MDPNKAEGKKRFPFGRKIKAKFWTLFQEGEFYNPEAMDLRETMGTMAEANKESPDQMKPERLLILSSCGHKMVMIR</sequence>
<evidence type="ECO:0000313" key="2">
    <source>
        <dbReference type="Proteomes" id="UP000886998"/>
    </source>
</evidence>
<dbReference type="AlphaFoldDB" id="A0A8X6XBJ2"/>
<proteinExistence type="predicted"/>
<evidence type="ECO:0000313" key="1">
    <source>
        <dbReference type="EMBL" id="GFY50692.1"/>
    </source>
</evidence>
<accession>A0A8X6XBJ2</accession>
<reference evidence="1" key="1">
    <citation type="submission" date="2020-08" db="EMBL/GenBank/DDBJ databases">
        <title>Multicomponent nature underlies the extraordinary mechanical properties of spider dragline silk.</title>
        <authorList>
            <person name="Kono N."/>
            <person name="Nakamura H."/>
            <person name="Mori M."/>
            <person name="Yoshida Y."/>
            <person name="Ohtoshi R."/>
            <person name="Malay A.D."/>
            <person name="Moran D.A.P."/>
            <person name="Tomita M."/>
            <person name="Numata K."/>
            <person name="Arakawa K."/>
        </authorList>
    </citation>
    <scope>NUCLEOTIDE SEQUENCE</scope>
</reference>
<keyword evidence="2" id="KW-1185">Reference proteome</keyword>